<sequence>MNAKKLSLLINAASGKCEAELVIKNCRVVNPITRTVKNADIAVEQGLIAGVGSYRGKTEIDAHGLFAVAGLIDAHVHIESSMCTPESFAQLVVPKGTTTVIADPHEIANVSGSEGIHFMINSARRVPLKVHFMIPSCVPATSFEDSGAILDSESVEELLKEPEILGLGELMNAPGVSSCNSEVLEKICAAKNAQKIIDGHAPGLNGFALNAYSAAGIKTDHECSSPQEVLERLENGMYVLLRQGSAAQNLAEILPSVTKENSRRCAMCTDDKHPQDIIESGHINANLKLAVKNGLDCFTAIAMATINAAECYGLNDVGLIAPGYSADIVLFNNLENFEAEKVFIDGKLAAENGKAVFEIRNRVDKAVTHSVHIKPLIIEDLSIKLTSENAKVISLKNHELVTKCEIRKVNLTNGIFDCKENPQIQKLIVMERHKKTGKIGKGLIENYGIHGGAIATTIAHDSHNIISAGDNDNDIFVAINELNKMGGGIILVKDGTVIGSLSLPIAGLMSDRNFVEVSQTLKSLLELAWNELGISREIEPFMTLSFLSLPVIPEIKLTPRGLFDVNKFEFTPIEAD</sequence>
<keyword evidence="4 8" id="KW-0378">Hydrolase</keyword>
<dbReference type="STRING" id="869209.Tresu_1032"/>
<dbReference type="eggNOG" id="COG1001">
    <property type="taxonomic scope" value="Bacteria"/>
</dbReference>
<dbReference type="InterPro" id="IPR011059">
    <property type="entry name" value="Metal-dep_hydrolase_composite"/>
</dbReference>
<keyword evidence="5 8" id="KW-0464">Manganese</keyword>
<evidence type="ECO:0000256" key="4">
    <source>
        <dbReference type="ARBA" id="ARBA00022801"/>
    </source>
</evidence>
<feature type="domain" description="Adenine deaminase C-terminal" evidence="10">
    <location>
        <begin position="400"/>
        <end position="569"/>
    </location>
</feature>
<comment type="catalytic activity">
    <reaction evidence="6 8">
        <text>adenine + H2O + H(+) = hypoxanthine + NH4(+)</text>
        <dbReference type="Rhea" id="RHEA:23688"/>
        <dbReference type="ChEBI" id="CHEBI:15377"/>
        <dbReference type="ChEBI" id="CHEBI:15378"/>
        <dbReference type="ChEBI" id="CHEBI:16708"/>
        <dbReference type="ChEBI" id="CHEBI:17368"/>
        <dbReference type="ChEBI" id="CHEBI:28938"/>
        <dbReference type="EC" id="3.5.4.2"/>
    </reaction>
</comment>
<dbReference type="RefSeq" id="WP_013701240.1">
    <property type="nucleotide sequence ID" value="NC_015385.1"/>
</dbReference>
<evidence type="ECO:0000313" key="11">
    <source>
        <dbReference type="EMBL" id="AEB13950.1"/>
    </source>
</evidence>
<organism evidence="11 12">
    <name type="scientific">Treponema succinifaciens (strain ATCC 33096 / DSM 2489 / 6091)</name>
    <dbReference type="NCBI Taxonomy" id="869209"/>
    <lineage>
        <taxon>Bacteria</taxon>
        <taxon>Pseudomonadati</taxon>
        <taxon>Spirochaetota</taxon>
        <taxon>Spirochaetia</taxon>
        <taxon>Spirochaetales</taxon>
        <taxon>Treponemataceae</taxon>
        <taxon>Treponema</taxon>
    </lineage>
</organism>
<dbReference type="GO" id="GO:0006146">
    <property type="term" value="P:adenine catabolic process"/>
    <property type="evidence" value="ECO:0007669"/>
    <property type="project" value="InterPro"/>
</dbReference>
<dbReference type="GO" id="GO:0000034">
    <property type="term" value="F:adenine deaminase activity"/>
    <property type="evidence" value="ECO:0007669"/>
    <property type="project" value="UniProtKB-UniRule"/>
</dbReference>
<dbReference type="FunFam" id="3.20.20.140:FF:000016">
    <property type="entry name" value="Adenine deaminase"/>
    <property type="match status" value="1"/>
</dbReference>
<dbReference type="OrthoDB" id="9775607at2"/>
<dbReference type="KEGG" id="tsu:Tresu_1032"/>
<dbReference type="InterPro" id="IPR026912">
    <property type="entry name" value="Adenine_deam_C"/>
</dbReference>
<reference evidence="12" key="2">
    <citation type="submission" date="2011-04" db="EMBL/GenBank/DDBJ databases">
        <title>The complete genome of chromosome of Treponema succinifaciens DSM 2489.</title>
        <authorList>
            <person name="Lucas S."/>
            <person name="Copeland A."/>
            <person name="Lapidus A."/>
            <person name="Bruce D."/>
            <person name="Goodwin L."/>
            <person name="Pitluck S."/>
            <person name="Peters L."/>
            <person name="Kyrpides N."/>
            <person name="Mavromatis K."/>
            <person name="Ivanova N."/>
            <person name="Ovchinnikova G."/>
            <person name="Teshima H."/>
            <person name="Detter J.C."/>
            <person name="Tapia R."/>
            <person name="Han C."/>
            <person name="Land M."/>
            <person name="Hauser L."/>
            <person name="Markowitz V."/>
            <person name="Cheng J.-F."/>
            <person name="Hugenholtz P."/>
            <person name="Woyke T."/>
            <person name="Wu D."/>
            <person name="Gronow S."/>
            <person name="Wellnitz S."/>
            <person name="Brambilla E."/>
            <person name="Klenk H.-P."/>
            <person name="Eisen J.A."/>
        </authorList>
    </citation>
    <scope>NUCLEOTIDE SEQUENCE [LARGE SCALE GENOMIC DNA]</scope>
    <source>
        <strain evidence="12">ATCC 33096 / DSM 2489 / 6091</strain>
    </source>
</reference>
<dbReference type="HOGENOM" id="CLU_027935_0_0_12"/>
<dbReference type="PANTHER" id="PTHR11113:SF2">
    <property type="entry name" value="ADENINE DEAMINASE"/>
    <property type="match status" value="1"/>
</dbReference>
<evidence type="ECO:0000256" key="1">
    <source>
        <dbReference type="ARBA" id="ARBA00001936"/>
    </source>
</evidence>
<keyword evidence="12" id="KW-1185">Reference proteome</keyword>
<comment type="cofactor">
    <cofactor evidence="1 8">
        <name>Mn(2+)</name>
        <dbReference type="ChEBI" id="CHEBI:29035"/>
    </cofactor>
</comment>
<dbReference type="InterPro" id="IPR006680">
    <property type="entry name" value="Amidohydro-rel"/>
</dbReference>
<proteinExistence type="inferred from homology"/>
<dbReference type="InterPro" id="IPR032466">
    <property type="entry name" value="Metal_Hydrolase"/>
</dbReference>
<dbReference type="GeneID" id="302998191"/>
<dbReference type="EC" id="3.5.4.2" evidence="3 8"/>
<dbReference type="InterPro" id="IPR006679">
    <property type="entry name" value="Adenine_deam"/>
</dbReference>
<dbReference type="SUPFAM" id="SSF51556">
    <property type="entry name" value="Metallo-dependent hydrolases"/>
    <property type="match status" value="1"/>
</dbReference>
<evidence type="ECO:0000259" key="9">
    <source>
        <dbReference type="Pfam" id="PF01979"/>
    </source>
</evidence>
<reference evidence="11 12" key="1">
    <citation type="journal article" date="2011" name="Stand. Genomic Sci.">
        <title>Complete genome sequence of Treponema succinifaciens type strain (6091).</title>
        <authorList>
            <person name="Han C."/>
            <person name="Gronow S."/>
            <person name="Teshima H."/>
            <person name="Lapidus A."/>
            <person name="Nolan M."/>
            <person name="Lucas S."/>
            <person name="Hammon N."/>
            <person name="Deshpande S."/>
            <person name="Cheng J.F."/>
            <person name="Zeytun A."/>
            <person name="Tapia R."/>
            <person name="Goodwin L."/>
            <person name="Pitluck S."/>
            <person name="Liolios K."/>
            <person name="Pagani I."/>
            <person name="Ivanova N."/>
            <person name="Mavromatis K."/>
            <person name="Mikhailova N."/>
            <person name="Huntemann M."/>
            <person name="Pati A."/>
            <person name="Chen A."/>
            <person name="Palaniappan K."/>
            <person name="Land M."/>
            <person name="Hauser L."/>
            <person name="Brambilla E.M."/>
            <person name="Rohde M."/>
            <person name="Goker M."/>
            <person name="Woyke T."/>
            <person name="Bristow J."/>
            <person name="Eisen J.A."/>
            <person name="Markowitz V."/>
            <person name="Hugenholtz P."/>
            <person name="Kyrpides N.C."/>
            <person name="Klenk H.P."/>
            <person name="Detter J.C."/>
        </authorList>
    </citation>
    <scope>NUCLEOTIDE SEQUENCE [LARGE SCALE GENOMIC DNA]</scope>
    <source>
        <strain evidence="12">ATCC 33096 / DSM 2489 / 6091</strain>
    </source>
</reference>
<dbReference type="Gene3D" id="3.20.20.140">
    <property type="entry name" value="Metal-dependent hydrolases"/>
    <property type="match status" value="1"/>
</dbReference>
<evidence type="ECO:0000256" key="8">
    <source>
        <dbReference type="HAMAP-Rule" id="MF_01518"/>
    </source>
</evidence>
<dbReference type="SUPFAM" id="SSF51338">
    <property type="entry name" value="Composite domain of metallo-dependent hydrolases"/>
    <property type="match status" value="1"/>
</dbReference>
<dbReference type="Gene3D" id="2.30.40.10">
    <property type="entry name" value="Urease, subunit C, domain 1"/>
    <property type="match status" value="1"/>
</dbReference>
<dbReference type="NCBIfam" id="TIGR01178">
    <property type="entry name" value="ade"/>
    <property type="match status" value="1"/>
</dbReference>
<dbReference type="Pfam" id="PF01979">
    <property type="entry name" value="Amidohydro_1"/>
    <property type="match status" value="1"/>
</dbReference>
<evidence type="ECO:0000256" key="7">
    <source>
        <dbReference type="ARBA" id="ARBA00069718"/>
    </source>
</evidence>
<dbReference type="EMBL" id="CP002631">
    <property type="protein sequence ID" value="AEB13950.1"/>
    <property type="molecule type" value="Genomic_DNA"/>
</dbReference>
<dbReference type="HAMAP" id="MF_01518">
    <property type="entry name" value="Adenine_deamin"/>
    <property type="match status" value="1"/>
</dbReference>
<dbReference type="CDD" id="cd01295">
    <property type="entry name" value="AdeC"/>
    <property type="match status" value="1"/>
</dbReference>
<evidence type="ECO:0000259" key="10">
    <source>
        <dbReference type="Pfam" id="PF13382"/>
    </source>
</evidence>
<dbReference type="Proteomes" id="UP000006852">
    <property type="component" value="Chromosome"/>
</dbReference>
<evidence type="ECO:0000256" key="3">
    <source>
        <dbReference type="ARBA" id="ARBA00012782"/>
    </source>
</evidence>
<evidence type="ECO:0000313" key="12">
    <source>
        <dbReference type="Proteomes" id="UP000006852"/>
    </source>
</evidence>
<comment type="similarity">
    <text evidence="2 8">Belongs to the metallo-dependent hydrolases superfamily. Adenine deaminase family.</text>
</comment>
<name>F2NVH1_TRES6</name>
<evidence type="ECO:0000256" key="5">
    <source>
        <dbReference type="ARBA" id="ARBA00023211"/>
    </source>
</evidence>
<dbReference type="Pfam" id="PF13382">
    <property type="entry name" value="Adenine_deam_C"/>
    <property type="match status" value="1"/>
</dbReference>
<dbReference type="PANTHER" id="PTHR11113">
    <property type="entry name" value="N-ACETYLGLUCOSAMINE-6-PHOSPHATE DEACETYLASE"/>
    <property type="match status" value="1"/>
</dbReference>
<protein>
    <recommendedName>
        <fullName evidence="7 8">Adenine deaminase</fullName>
        <shortName evidence="8">Adenase</shortName>
        <shortName evidence="8">Adenine aminase</shortName>
        <ecNumber evidence="3 8">3.5.4.2</ecNumber>
    </recommendedName>
</protein>
<gene>
    <name evidence="8" type="primary">ade</name>
    <name evidence="11" type="ordered locus">Tresu_1032</name>
</gene>
<dbReference type="AlphaFoldDB" id="F2NVH1"/>
<evidence type="ECO:0000256" key="2">
    <source>
        <dbReference type="ARBA" id="ARBA00006773"/>
    </source>
</evidence>
<evidence type="ECO:0000256" key="6">
    <source>
        <dbReference type="ARBA" id="ARBA00047720"/>
    </source>
</evidence>
<accession>F2NVH1</accession>
<feature type="domain" description="Amidohydrolase-related" evidence="9">
    <location>
        <begin position="67"/>
        <end position="348"/>
    </location>
</feature>